<name>A8F882_PSELT</name>
<evidence type="ECO:0000313" key="1">
    <source>
        <dbReference type="EMBL" id="ABV34366.1"/>
    </source>
</evidence>
<dbReference type="Pfam" id="PF09719">
    <property type="entry name" value="C_GCAxxG_C_C"/>
    <property type="match status" value="1"/>
</dbReference>
<dbReference type="OrthoDB" id="9791535at2"/>
<organism evidence="1 2">
    <name type="scientific">Pseudothermotoga lettingae (strain ATCC BAA-301 / DSM 14385 / NBRC 107922 / TMO)</name>
    <name type="common">Thermotoga lettingae</name>
    <dbReference type="NCBI Taxonomy" id="416591"/>
    <lineage>
        <taxon>Bacteria</taxon>
        <taxon>Thermotogati</taxon>
        <taxon>Thermotogota</taxon>
        <taxon>Thermotogae</taxon>
        <taxon>Thermotogales</taxon>
        <taxon>Thermotogaceae</taxon>
        <taxon>Pseudothermotoga</taxon>
    </lineage>
</organism>
<proteinExistence type="predicted"/>
<reference evidence="1 2" key="2">
    <citation type="journal article" date="2009" name="Proc. Natl. Acad. Sci. U.S.A.">
        <title>On the chimeric nature, thermophilic origin, and phylogenetic placement of the Thermotogales.</title>
        <authorList>
            <person name="Zhaxybayeva O."/>
            <person name="Swithers K.S."/>
            <person name="Lapierre P."/>
            <person name="Fournier G.P."/>
            <person name="Bickhart D.M."/>
            <person name="DeBoy R.T."/>
            <person name="Nelson K.E."/>
            <person name="Nesbo C.L."/>
            <person name="Doolittle W.F."/>
            <person name="Gogarten J.P."/>
            <person name="Noll K.M."/>
        </authorList>
    </citation>
    <scope>NUCLEOTIDE SEQUENCE [LARGE SCALE GENOMIC DNA]</scope>
    <source>
        <strain evidence="2">ATCC BAA-301 / DSM 14385 / NBRC 107922 / TMO</strain>
    </source>
</reference>
<dbReference type="AlphaFoldDB" id="A8F882"/>
<protein>
    <submittedName>
        <fullName evidence="1">C_GCAxxG_C_C family protein</fullName>
    </submittedName>
</protein>
<dbReference type="NCBIfam" id="TIGR01909">
    <property type="entry name" value="C_GCAxxG_C_C"/>
    <property type="match status" value="1"/>
</dbReference>
<keyword evidence="2" id="KW-1185">Reference proteome</keyword>
<dbReference type="KEGG" id="tle:Tlet_1812"/>
<accession>A8F882</accession>
<dbReference type="eggNOG" id="COG1433">
    <property type="taxonomic scope" value="Bacteria"/>
</dbReference>
<dbReference type="InterPro" id="IPR010181">
    <property type="entry name" value="CGCAxxGCC_motif"/>
</dbReference>
<sequence length="138" mass="15024">MNQRALDLFEKGFSCSQSVFAAYAPMFGIDEKTALKISSAFGGGMSRLAHVCGAVSGAFMIIGLKTGGEDKEQTYLLAREFVEQFKLLDGSIMCKDLLGCDISTSEGLQKARAENVFKTICPKYVKDSCNILEKILCL</sequence>
<evidence type="ECO:0000313" key="2">
    <source>
        <dbReference type="Proteomes" id="UP000002016"/>
    </source>
</evidence>
<dbReference type="STRING" id="416591.Tlet_1812"/>
<dbReference type="RefSeq" id="WP_012003842.1">
    <property type="nucleotide sequence ID" value="NC_009828.1"/>
</dbReference>
<dbReference type="HOGENOM" id="CLU_091283_1_0_0"/>
<dbReference type="EMBL" id="CP000812">
    <property type="protein sequence ID" value="ABV34366.1"/>
    <property type="molecule type" value="Genomic_DNA"/>
</dbReference>
<gene>
    <name evidence="1" type="ordered locus">Tlet_1812</name>
</gene>
<reference evidence="1 2" key="1">
    <citation type="submission" date="2007-08" db="EMBL/GenBank/DDBJ databases">
        <title>Complete sequence of Thermotoga lettingae TMO.</title>
        <authorList>
            <consortium name="US DOE Joint Genome Institute"/>
            <person name="Copeland A."/>
            <person name="Lucas S."/>
            <person name="Lapidus A."/>
            <person name="Barry K."/>
            <person name="Glavina del Rio T."/>
            <person name="Dalin E."/>
            <person name="Tice H."/>
            <person name="Pitluck S."/>
            <person name="Foster B."/>
            <person name="Bruce D."/>
            <person name="Schmutz J."/>
            <person name="Larimer F."/>
            <person name="Land M."/>
            <person name="Hauser L."/>
            <person name="Kyrpides N."/>
            <person name="Mikhailova N."/>
            <person name="Nelson K."/>
            <person name="Gogarten J.P."/>
            <person name="Noll K."/>
            <person name="Richardson P."/>
        </authorList>
    </citation>
    <scope>NUCLEOTIDE SEQUENCE [LARGE SCALE GENOMIC DNA]</scope>
    <source>
        <strain evidence="2">ATCC BAA-301 / DSM 14385 / NBRC 107922 / TMO</strain>
    </source>
</reference>
<dbReference type="Proteomes" id="UP000002016">
    <property type="component" value="Chromosome"/>
</dbReference>